<proteinExistence type="predicted"/>
<evidence type="ECO:0000313" key="2">
    <source>
        <dbReference type="EMBL" id="QGG47397.1"/>
    </source>
</evidence>
<reference evidence="3" key="1">
    <citation type="submission" date="2019-11" db="EMBL/GenBank/DDBJ databases">
        <title>Genome sequence of Heliorestis convoluta strain HH, an alkaliphilic and minimalistic phototrophic bacterium from a soda lake in Egypt.</title>
        <authorList>
            <person name="Dewey E.D."/>
            <person name="Stokes L.M."/>
            <person name="Burchell B.M."/>
            <person name="Shaffer K.N."/>
            <person name="Huntington A.M."/>
            <person name="Baker J.M."/>
            <person name="Nadendla S."/>
            <person name="Giglio M.G."/>
            <person name="Touchman J.W."/>
            <person name="Blankenship R.E."/>
            <person name="Madigan M.T."/>
            <person name="Sattley W.M."/>
        </authorList>
    </citation>
    <scope>NUCLEOTIDE SEQUENCE [LARGE SCALE GENOMIC DNA]</scope>
    <source>
        <strain evidence="3">HH</strain>
    </source>
</reference>
<protein>
    <submittedName>
        <fullName evidence="2">Uncharacterized protein</fullName>
    </submittedName>
</protein>
<dbReference type="AlphaFoldDB" id="A0A5Q2MXT2"/>
<keyword evidence="3" id="KW-1185">Reference proteome</keyword>
<feature type="region of interest" description="Disordered" evidence="1">
    <location>
        <begin position="20"/>
        <end position="40"/>
    </location>
</feature>
<evidence type="ECO:0000313" key="3">
    <source>
        <dbReference type="Proteomes" id="UP000366051"/>
    </source>
</evidence>
<dbReference type="EMBL" id="CP045875">
    <property type="protein sequence ID" value="QGG47397.1"/>
    <property type="molecule type" value="Genomic_DNA"/>
</dbReference>
<organism evidence="2 3">
    <name type="scientific">Heliorestis convoluta</name>
    <dbReference type="NCBI Taxonomy" id="356322"/>
    <lineage>
        <taxon>Bacteria</taxon>
        <taxon>Bacillati</taxon>
        <taxon>Bacillota</taxon>
        <taxon>Clostridia</taxon>
        <taxon>Eubacteriales</taxon>
        <taxon>Heliobacteriaceae</taxon>
        <taxon>Heliorestis</taxon>
    </lineage>
</organism>
<dbReference type="KEGG" id="hcv:FTV88_1250"/>
<accession>A0A5Q2MXT2</accession>
<sequence length="40" mass="4524">MFSVSIKPFLLQQLNKRTKKGRVSSPFNHEGNIETFSAVS</sequence>
<evidence type="ECO:0000256" key="1">
    <source>
        <dbReference type="SAM" id="MobiDB-lite"/>
    </source>
</evidence>
<name>A0A5Q2MXT2_9FIRM</name>
<dbReference type="Proteomes" id="UP000366051">
    <property type="component" value="Chromosome"/>
</dbReference>
<gene>
    <name evidence="2" type="ORF">FTV88_1250</name>
</gene>